<dbReference type="AlphaFoldDB" id="A0A6J4TNG2"/>
<gene>
    <name evidence="1" type="ORF">AVDCRST_MAG73-606</name>
</gene>
<sequence length="159" mass="17788">MEIRITVVDDAGAVSFVAPAHILKMLTAACAQGTADHRTLLNAASAYDADALTPILNGLWVFDEHNGASSVKEFILRAGWAPATEVPPFRVVDEDTRRRSLEGVGAGLVVFNLPARRIVQIQNAYNNLRRRDRGRIWRDGRPTRALYRYELPPEWRIVP</sequence>
<reference evidence="1" key="1">
    <citation type="submission" date="2020-02" db="EMBL/GenBank/DDBJ databases">
        <authorList>
            <person name="Meier V. D."/>
        </authorList>
    </citation>
    <scope>NUCLEOTIDE SEQUENCE</scope>
    <source>
        <strain evidence="1">AVDCRST_MAG73</strain>
    </source>
</reference>
<organism evidence="1">
    <name type="scientific">uncultured Thermomicrobiales bacterium</name>
    <dbReference type="NCBI Taxonomy" id="1645740"/>
    <lineage>
        <taxon>Bacteria</taxon>
        <taxon>Pseudomonadati</taxon>
        <taxon>Thermomicrobiota</taxon>
        <taxon>Thermomicrobia</taxon>
        <taxon>Thermomicrobiales</taxon>
        <taxon>environmental samples</taxon>
    </lineage>
</organism>
<protein>
    <submittedName>
        <fullName evidence="1">Uncharacterized protein</fullName>
    </submittedName>
</protein>
<accession>A0A6J4TNG2</accession>
<dbReference type="EMBL" id="CADCWE010000031">
    <property type="protein sequence ID" value="CAA9526396.1"/>
    <property type="molecule type" value="Genomic_DNA"/>
</dbReference>
<name>A0A6J4TNG2_9BACT</name>
<proteinExistence type="predicted"/>
<evidence type="ECO:0000313" key="1">
    <source>
        <dbReference type="EMBL" id="CAA9526396.1"/>
    </source>
</evidence>